<comment type="similarity">
    <text evidence="2">Belongs to the NDUFAF7 family.</text>
</comment>
<keyword evidence="10" id="KW-1185">Reference proteome</keyword>
<gene>
    <name evidence="9" type="ORF">CTI12_AA198470</name>
</gene>
<dbReference type="PANTHER" id="PTHR24096:SF362">
    <property type="entry name" value="4-COUMARATE--COA LIGASE-LIKE 9"/>
    <property type="match status" value="1"/>
</dbReference>
<proteinExistence type="inferred from homology"/>
<dbReference type="EMBL" id="PKPP01001734">
    <property type="protein sequence ID" value="PWA80356.1"/>
    <property type="molecule type" value="Genomic_DNA"/>
</dbReference>
<keyword evidence="4" id="KW-0436">Ligase</keyword>
<dbReference type="InterPro" id="IPR012340">
    <property type="entry name" value="NA-bd_OB-fold"/>
</dbReference>
<reference evidence="9 10" key="1">
    <citation type="journal article" date="2018" name="Mol. Plant">
        <title>The genome of Artemisia annua provides insight into the evolution of Asteraceae family and artemisinin biosynthesis.</title>
        <authorList>
            <person name="Shen Q."/>
            <person name="Zhang L."/>
            <person name="Liao Z."/>
            <person name="Wang S."/>
            <person name="Yan T."/>
            <person name="Shi P."/>
            <person name="Liu M."/>
            <person name="Fu X."/>
            <person name="Pan Q."/>
            <person name="Wang Y."/>
            <person name="Lv Z."/>
            <person name="Lu X."/>
            <person name="Zhang F."/>
            <person name="Jiang W."/>
            <person name="Ma Y."/>
            <person name="Chen M."/>
            <person name="Hao X."/>
            <person name="Li L."/>
            <person name="Tang Y."/>
            <person name="Lv G."/>
            <person name="Zhou Y."/>
            <person name="Sun X."/>
            <person name="Brodelius P.E."/>
            <person name="Rose J.K.C."/>
            <person name="Tang K."/>
        </authorList>
    </citation>
    <scope>NUCLEOTIDE SEQUENCE [LARGE SCALE GENOMIC DNA]</scope>
    <source>
        <strain evidence="10">cv. Huhao1</strain>
        <tissue evidence="9">Leaf</tissue>
    </source>
</reference>
<keyword evidence="5 9" id="KW-0489">Methyltransferase</keyword>
<dbReference type="GO" id="GO:0005739">
    <property type="term" value="C:mitochondrion"/>
    <property type="evidence" value="ECO:0007669"/>
    <property type="project" value="UniProtKB-SubCell"/>
</dbReference>
<evidence type="ECO:0000256" key="2">
    <source>
        <dbReference type="ARBA" id="ARBA00005891"/>
    </source>
</evidence>
<keyword evidence="7" id="KW-0496">Mitochondrion</keyword>
<dbReference type="AlphaFoldDB" id="A0A2U1P3L9"/>
<evidence type="ECO:0000313" key="9">
    <source>
        <dbReference type="EMBL" id="PWA80356.1"/>
    </source>
</evidence>
<sequence>MVIVGEATLANRIKETCDPRGHDLVFKLLRVPDCYEEEGWFVGGHWSMPTNSNNRNCGHVEFNLDDSTSFDLISVKSNILKGFYQTKNIEHKGSHCKWAQTEELKKLEHVEVCPKAMDLTQSISKRISSDGGGALIIDYGLDGIVSDSLQNMFIWECVAKCVSIVGLSFGFRNHGYVDDKEVMDTMVDSEGWFKTSDLCYSDNECFLFVLDRLKELIKYIKFIREISRIINNSALELLKIQEQSVDVHSFLSALQQLVGSKFAFKVDISHYNIEKELYVYNVEKMTNDEHVISGLLNTIKQIESLYYDPCSVGKDNDTKYQETMEVDIIDNESIDINDNKKLHYKQNGVWITMRSGDFIFEVTDFTTDGCDSGSVVLYG</sequence>
<evidence type="ECO:0000256" key="5">
    <source>
        <dbReference type="ARBA" id="ARBA00022603"/>
    </source>
</evidence>
<dbReference type="Gene3D" id="2.30.38.10">
    <property type="entry name" value="Luciferase, Domain 3"/>
    <property type="match status" value="1"/>
</dbReference>
<dbReference type="GO" id="GO:0032259">
    <property type="term" value="P:methylation"/>
    <property type="evidence" value="ECO:0007669"/>
    <property type="project" value="UniProtKB-KW"/>
</dbReference>
<dbReference type="InterPro" id="IPR038375">
    <property type="entry name" value="NDUFAF7_sf"/>
</dbReference>
<keyword evidence="6 9" id="KW-0808">Transferase</keyword>
<dbReference type="EC" id="2.1.1.320" evidence="3"/>
<comment type="subcellular location">
    <subcellularLocation>
        <location evidence="1">Mitochondrion</location>
    </subcellularLocation>
</comment>
<dbReference type="Gene3D" id="2.40.50.140">
    <property type="entry name" value="Nucleic acid-binding proteins"/>
    <property type="match status" value="1"/>
</dbReference>
<evidence type="ECO:0000313" key="10">
    <source>
        <dbReference type="Proteomes" id="UP000245207"/>
    </source>
</evidence>
<comment type="caution">
    <text evidence="9">The sequence shown here is derived from an EMBL/GenBank/DDBJ whole genome shotgun (WGS) entry which is preliminary data.</text>
</comment>
<evidence type="ECO:0000256" key="1">
    <source>
        <dbReference type="ARBA" id="ARBA00004173"/>
    </source>
</evidence>
<evidence type="ECO:0000256" key="7">
    <source>
        <dbReference type="ARBA" id="ARBA00023128"/>
    </source>
</evidence>
<dbReference type="PANTHER" id="PTHR24096">
    <property type="entry name" value="LONG-CHAIN-FATTY-ACID--COA LIGASE"/>
    <property type="match status" value="1"/>
</dbReference>
<organism evidence="9 10">
    <name type="scientific">Artemisia annua</name>
    <name type="common">Sweet wormwood</name>
    <dbReference type="NCBI Taxonomy" id="35608"/>
    <lineage>
        <taxon>Eukaryota</taxon>
        <taxon>Viridiplantae</taxon>
        <taxon>Streptophyta</taxon>
        <taxon>Embryophyta</taxon>
        <taxon>Tracheophyta</taxon>
        <taxon>Spermatophyta</taxon>
        <taxon>Magnoliopsida</taxon>
        <taxon>eudicotyledons</taxon>
        <taxon>Gunneridae</taxon>
        <taxon>Pentapetalae</taxon>
        <taxon>asterids</taxon>
        <taxon>campanulids</taxon>
        <taxon>Asterales</taxon>
        <taxon>Asteraceae</taxon>
        <taxon>Asteroideae</taxon>
        <taxon>Anthemideae</taxon>
        <taxon>Artemisiinae</taxon>
        <taxon>Artemisia</taxon>
    </lineage>
</organism>
<dbReference type="OrthoDB" id="438553at2759"/>
<dbReference type="GO" id="GO:0016405">
    <property type="term" value="F:CoA-ligase activity"/>
    <property type="evidence" value="ECO:0007669"/>
    <property type="project" value="TreeGrafter"/>
</dbReference>
<dbReference type="STRING" id="35608.A0A2U1P3L9"/>
<name>A0A2U1P3L9_ARTAN</name>
<comment type="catalytic activity">
    <reaction evidence="8">
        <text>L-arginyl-[protein] + 2 S-adenosyl-L-methionine = N(omega),N(omega)'-dimethyl-L-arginyl-[protein] + 2 S-adenosyl-L-homocysteine + 2 H(+)</text>
        <dbReference type="Rhea" id="RHEA:48108"/>
        <dbReference type="Rhea" id="RHEA-COMP:10532"/>
        <dbReference type="Rhea" id="RHEA-COMP:11992"/>
        <dbReference type="ChEBI" id="CHEBI:15378"/>
        <dbReference type="ChEBI" id="CHEBI:29965"/>
        <dbReference type="ChEBI" id="CHEBI:57856"/>
        <dbReference type="ChEBI" id="CHEBI:59789"/>
        <dbReference type="ChEBI" id="CHEBI:88221"/>
        <dbReference type="EC" id="2.1.1.320"/>
    </reaction>
</comment>
<evidence type="ECO:0000256" key="6">
    <source>
        <dbReference type="ARBA" id="ARBA00022679"/>
    </source>
</evidence>
<evidence type="ECO:0000256" key="8">
    <source>
        <dbReference type="ARBA" id="ARBA00048612"/>
    </source>
</evidence>
<dbReference type="Gene3D" id="3.40.50.12710">
    <property type="match status" value="1"/>
</dbReference>
<protein>
    <recommendedName>
        <fullName evidence="3">type II protein arginine methyltransferase</fullName>
        <ecNumber evidence="3">2.1.1.320</ecNumber>
    </recommendedName>
</protein>
<accession>A0A2U1P3L9</accession>
<evidence type="ECO:0000256" key="4">
    <source>
        <dbReference type="ARBA" id="ARBA00022598"/>
    </source>
</evidence>
<dbReference type="Proteomes" id="UP000245207">
    <property type="component" value="Unassembled WGS sequence"/>
</dbReference>
<dbReference type="GO" id="GO:0035243">
    <property type="term" value="F:protein-arginine omega-N symmetric methyltransferase activity"/>
    <property type="evidence" value="ECO:0007669"/>
    <property type="project" value="UniProtKB-EC"/>
</dbReference>
<dbReference type="InterPro" id="IPR003788">
    <property type="entry name" value="NDUFAF7"/>
</dbReference>
<dbReference type="Pfam" id="PF02636">
    <property type="entry name" value="Methyltransf_28"/>
    <property type="match status" value="1"/>
</dbReference>
<dbReference type="SUPFAM" id="SSF56801">
    <property type="entry name" value="Acetyl-CoA synthetase-like"/>
    <property type="match status" value="1"/>
</dbReference>
<evidence type="ECO:0000256" key="3">
    <source>
        <dbReference type="ARBA" id="ARBA00011935"/>
    </source>
</evidence>